<dbReference type="Proteomes" id="UP000827986">
    <property type="component" value="Unassembled WGS sequence"/>
</dbReference>
<name>A0A9D4ARC3_9SAUR</name>
<gene>
    <name evidence="2" type="ORF">KIL84_022994</name>
</gene>
<dbReference type="AlphaFoldDB" id="A0A9D4ARC3"/>
<evidence type="ECO:0000256" key="1">
    <source>
        <dbReference type="SAM" id="MobiDB-lite"/>
    </source>
</evidence>
<feature type="compositionally biased region" description="Low complexity" evidence="1">
    <location>
        <begin position="33"/>
        <end position="47"/>
    </location>
</feature>
<proteinExistence type="predicted"/>
<comment type="caution">
    <text evidence="2">The sequence shown here is derived from an EMBL/GenBank/DDBJ whole genome shotgun (WGS) entry which is preliminary data.</text>
</comment>
<feature type="region of interest" description="Disordered" evidence="1">
    <location>
        <begin position="32"/>
        <end position="80"/>
    </location>
</feature>
<keyword evidence="3" id="KW-1185">Reference proteome</keyword>
<evidence type="ECO:0000313" key="3">
    <source>
        <dbReference type="Proteomes" id="UP000827986"/>
    </source>
</evidence>
<reference evidence="2" key="1">
    <citation type="submission" date="2021-09" db="EMBL/GenBank/DDBJ databases">
        <title>The genome of Mauremys mutica provides insights into the evolution of semi-aquatic lifestyle.</title>
        <authorList>
            <person name="Gong S."/>
            <person name="Gao Y."/>
        </authorList>
    </citation>
    <scope>NUCLEOTIDE SEQUENCE</scope>
    <source>
        <strain evidence="2">MM-2020</strain>
        <tissue evidence="2">Muscle</tissue>
    </source>
</reference>
<evidence type="ECO:0000313" key="2">
    <source>
        <dbReference type="EMBL" id="KAH1165435.1"/>
    </source>
</evidence>
<protein>
    <submittedName>
        <fullName evidence="2">Uncharacterized protein</fullName>
    </submittedName>
</protein>
<organism evidence="2 3">
    <name type="scientific">Mauremys mutica</name>
    <name type="common">yellowpond turtle</name>
    <dbReference type="NCBI Taxonomy" id="74926"/>
    <lineage>
        <taxon>Eukaryota</taxon>
        <taxon>Metazoa</taxon>
        <taxon>Chordata</taxon>
        <taxon>Craniata</taxon>
        <taxon>Vertebrata</taxon>
        <taxon>Euteleostomi</taxon>
        <taxon>Archelosauria</taxon>
        <taxon>Testudinata</taxon>
        <taxon>Testudines</taxon>
        <taxon>Cryptodira</taxon>
        <taxon>Durocryptodira</taxon>
        <taxon>Testudinoidea</taxon>
        <taxon>Geoemydidae</taxon>
        <taxon>Geoemydinae</taxon>
        <taxon>Mauremys</taxon>
    </lineage>
</organism>
<dbReference type="EMBL" id="JAHDVG010000488">
    <property type="protein sequence ID" value="KAH1165435.1"/>
    <property type="molecule type" value="Genomic_DNA"/>
</dbReference>
<accession>A0A9D4ARC3</accession>
<sequence>MTLAQSHRASPELLGSFYFLLSLHLQHKLKCQPSSSLSSHPSPTGSSWAAPRSLSVPWKGEAQRPNAVAARQGTSRRPLGRWSRTRLQKCGVYLGTAPPSLYLLLPLYAQRRKLPWLKSLLR</sequence>